<dbReference type="PATRIC" id="fig|1255043.3.peg.1627"/>
<dbReference type="Proteomes" id="UP000010809">
    <property type="component" value="Chromosome"/>
</dbReference>
<comment type="catalytic activity">
    <reaction evidence="1 10">
        <text>Hydrolysis of terminal non-reducing N-acetyl-D-hexosamine residues in N-acetyl-beta-D-hexosaminides.</text>
        <dbReference type="EC" id="3.2.1.52"/>
    </reaction>
</comment>
<keyword evidence="9 10" id="KW-0961">Cell wall biogenesis/degradation</keyword>
<evidence type="ECO:0000256" key="2">
    <source>
        <dbReference type="ARBA" id="ARBA00022490"/>
    </source>
</evidence>
<dbReference type="Pfam" id="PF00933">
    <property type="entry name" value="Glyco_hydro_3"/>
    <property type="match status" value="1"/>
</dbReference>
<evidence type="ECO:0000256" key="5">
    <source>
        <dbReference type="ARBA" id="ARBA00022960"/>
    </source>
</evidence>
<dbReference type="GO" id="GO:0004563">
    <property type="term" value="F:beta-N-acetylhexosaminidase activity"/>
    <property type="evidence" value="ECO:0007669"/>
    <property type="project" value="UniProtKB-UniRule"/>
</dbReference>
<protein>
    <recommendedName>
        <fullName evidence="10">Beta-hexosaminidase</fullName>
        <ecNumber evidence="10">3.2.1.52</ecNumber>
    </recommendedName>
    <alternativeName>
        <fullName evidence="10">Beta-N-acetylhexosaminidase</fullName>
    </alternativeName>
    <alternativeName>
        <fullName evidence="10">N-acetyl-beta-glucosaminidase</fullName>
    </alternativeName>
</protein>
<dbReference type="GO" id="GO:0005975">
    <property type="term" value="P:carbohydrate metabolic process"/>
    <property type="evidence" value="ECO:0007669"/>
    <property type="project" value="InterPro"/>
</dbReference>
<dbReference type="PANTHER" id="PTHR30480">
    <property type="entry name" value="BETA-HEXOSAMINIDASE-RELATED"/>
    <property type="match status" value="1"/>
</dbReference>
<evidence type="ECO:0000256" key="1">
    <source>
        <dbReference type="ARBA" id="ARBA00001231"/>
    </source>
</evidence>
<dbReference type="NCBIfam" id="NF003740">
    <property type="entry name" value="PRK05337.1"/>
    <property type="match status" value="1"/>
</dbReference>
<evidence type="ECO:0000256" key="9">
    <source>
        <dbReference type="ARBA" id="ARBA00023316"/>
    </source>
</evidence>
<dbReference type="eggNOG" id="COG1472">
    <property type="taxonomic scope" value="Bacteria"/>
</dbReference>
<dbReference type="Gene3D" id="3.20.20.300">
    <property type="entry name" value="Glycoside hydrolase, family 3, N-terminal domain"/>
    <property type="match status" value="1"/>
</dbReference>
<feature type="binding site" evidence="10">
    <location>
        <begin position="177"/>
        <end position="178"/>
    </location>
    <ligand>
        <name>substrate</name>
    </ligand>
</feature>
<dbReference type="HOGENOM" id="CLU_008392_0_0_6"/>
<dbReference type="HAMAP" id="MF_00364">
    <property type="entry name" value="NagZ"/>
    <property type="match status" value="1"/>
</dbReference>
<comment type="subcellular location">
    <subcellularLocation>
        <location evidence="10">Cytoplasm</location>
    </subcellularLocation>
</comment>
<keyword evidence="3 10" id="KW-0132">Cell division</keyword>
<dbReference type="STRING" id="1255043.TVNIR_1608"/>
<dbReference type="KEGG" id="tni:TVNIR_1608"/>
<evidence type="ECO:0000256" key="6">
    <source>
        <dbReference type="ARBA" id="ARBA00022984"/>
    </source>
</evidence>
<feature type="active site" description="Nucleophile" evidence="10">
    <location>
        <position position="260"/>
    </location>
</feature>
<keyword evidence="6 10" id="KW-0573">Peptidoglycan synthesis</keyword>
<keyword evidence="2 10" id="KW-0963">Cytoplasm</keyword>
<evidence type="ECO:0000256" key="4">
    <source>
        <dbReference type="ARBA" id="ARBA00022801"/>
    </source>
</evidence>
<dbReference type="EC" id="3.2.1.52" evidence="10"/>
<reference evidence="12" key="1">
    <citation type="submission" date="2015-12" db="EMBL/GenBank/DDBJ databases">
        <authorList>
            <person name="Tikhonova T.V."/>
            <person name="Pavlov A.R."/>
            <person name="Beletsky A.V."/>
            <person name="Mardanov A.V."/>
            <person name="Sorokin D.Y."/>
            <person name="Ravin N.V."/>
            <person name="Popov V.O."/>
        </authorList>
    </citation>
    <scope>NUCLEOTIDE SEQUENCE</scope>
    <source>
        <strain evidence="12">DSM 14787</strain>
    </source>
</reference>
<dbReference type="SUPFAM" id="SSF51445">
    <property type="entry name" value="(Trans)glycosidases"/>
    <property type="match status" value="1"/>
</dbReference>
<dbReference type="GO" id="GO:0005737">
    <property type="term" value="C:cytoplasm"/>
    <property type="evidence" value="ECO:0007669"/>
    <property type="project" value="UniProtKB-SubCell"/>
</dbReference>
<evidence type="ECO:0000259" key="11">
    <source>
        <dbReference type="Pfam" id="PF00933"/>
    </source>
</evidence>
<dbReference type="AlphaFoldDB" id="L0DUK1"/>
<dbReference type="GO" id="GO:0008360">
    <property type="term" value="P:regulation of cell shape"/>
    <property type="evidence" value="ECO:0007669"/>
    <property type="project" value="UniProtKB-KW"/>
</dbReference>
<keyword evidence="5 10" id="KW-0133">Cell shape</keyword>
<keyword evidence="4 10" id="KW-0378">Hydrolase</keyword>
<dbReference type="InterPro" id="IPR001764">
    <property type="entry name" value="Glyco_hydro_3_N"/>
</dbReference>
<comment type="function">
    <text evidence="10">Plays a role in peptidoglycan recycling by cleaving the terminal beta-1,4-linked N-acetylglucosamine (GlcNAc) from peptide-linked peptidoglycan fragments, giving rise to free GlcNAc, anhydro-N-acetylmuramic acid and anhydro-N-acetylmuramic acid-linked peptides.</text>
</comment>
<dbReference type="GO" id="GO:0051301">
    <property type="term" value="P:cell division"/>
    <property type="evidence" value="ECO:0007669"/>
    <property type="project" value="UniProtKB-KW"/>
</dbReference>
<comment type="pathway">
    <text evidence="10">Cell wall biogenesis; peptidoglycan recycling.</text>
</comment>
<dbReference type="UniPathway" id="UPA00544"/>
<organism evidence="12 13">
    <name type="scientific">Thioalkalivibrio nitratireducens (strain DSM 14787 / UNIQEM 213 / ALEN2)</name>
    <dbReference type="NCBI Taxonomy" id="1255043"/>
    <lineage>
        <taxon>Bacteria</taxon>
        <taxon>Pseudomonadati</taxon>
        <taxon>Pseudomonadota</taxon>
        <taxon>Gammaproteobacteria</taxon>
        <taxon>Chromatiales</taxon>
        <taxon>Ectothiorhodospiraceae</taxon>
        <taxon>Thioalkalivibrio</taxon>
    </lineage>
</organism>
<feature type="binding site" evidence="10">
    <location>
        <position position="147"/>
    </location>
    <ligand>
        <name>substrate</name>
    </ligand>
</feature>
<evidence type="ECO:0000256" key="7">
    <source>
        <dbReference type="ARBA" id="ARBA00023295"/>
    </source>
</evidence>
<feature type="active site" description="Proton donor/acceptor" evidence="10">
    <location>
        <position position="190"/>
    </location>
</feature>
<dbReference type="GO" id="GO:0071555">
    <property type="term" value="P:cell wall organization"/>
    <property type="evidence" value="ECO:0007669"/>
    <property type="project" value="UniProtKB-KW"/>
</dbReference>
<dbReference type="GO" id="GO:0009254">
    <property type="term" value="P:peptidoglycan turnover"/>
    <property type="evidence" value="ECO:0007669"/>
    <property type="project" value="UniProtKB-UniRule"/>
</dbReference>
<gene>
    <name evidence="12" type="primary">nagZ [H]</name>
    <name evidence="10" type="synonym">nagZ</name>
    <name evidence="12" type="ordered locus">TVNIR_1608</name>
</gene>
<feature type="binding site" evidence="10">
    <location>
        <position position="73"/>
    </location>
    <ligand>
        <name>substrate</name>
    </ligand>
</feature>
<feature type="site" description="Important for catalytic activity" evidence="10">
    <location>
        <position position="188"/>
    </location>
</feature>
<accession>L0DUK1</accession>
<keyword evidence="7 10" id="KW-0326">Glycosidase</keyword>
<evidence type="ECO:0000313" key="13">
    <source>
        <dbReference type="Proteomes" id="UP000010809"/>
    </source>
</evidence>
<feature type="domain" description="Glycoside hydrolase family 3 N-terminal" evidence="11">
    <location>
        <begin position="25"/>
        <end position="297"/>
    </location>
</feature>
<evidence type="ECO:0000256" key="3">
    <source>
        <dbReference type="ARBA" id="ARBA00022618"/>
    </source>
</evidence>
<dbReference type="InterPro" id="IPR036962">
    <property type="entry name" value="Glyco_hydro_3_N_sf"/>
</dbReference>
<name>L0DUK1_THIND</name>
<sequence>MRTRYEAMSEFLGPVMLGITGLELTPEDRERLLHPATGAVILFTRNYEDPEQLRALIGAIRSLRRPELLLAVDHEGGRVQRFRTGFTELPPMRRIGDVFSYDPPRGQELARDAGWLLAQELKAVGLDFSFTPVLDRDAGISEVIGDRAFHDRADVIARLGGYLLDGLDEAGMSGVGKHFPGHGGVAADSHEEVPVDPRPFAEIEADDIAAFLPLLPRLGGIMPAHVIYPDVDSNPAGFSGIWLHDLLRMRWGFDGALFSDDLGMAGARAAGSPADRAHAALYAGCDMVVICNDFAAADEILQTLEGRDPNPDTQRRLEAMRARPAAEDRARMEAAQSRLLALGDHEPTYIT</sequence>
<dbReference type="InterPro" id="IPR017853">
    <property type="entry name" value="GH"/>
</dbReference>
<proteinExistence type="inferred from homology"/>
<dbReference type="PANTHER" id="PTHR30480:SF13">
    <property type="entry name" value="BETA-HEXOSAMINIDASE"/>
    <property type="match status" value="1"/>
</dbReference>
<keyword evidence="8 10" id="KW-0131">Cell cycle</keyword>
<comment type="similarity">
    <text evidence="10">Belongs to the glycosyl hydrolase 3 family. NagZ subfamily.</text>
</comment>
<evidence type="ECO:0000256" key="8">
    <source>
        <dbReference type="ARBA" id="ARBA00023306"/>
    </source>
</evidence>
<evidence type="ECO:0000313" key="12">
    <source>
        <dbReference type="EMBL" id="AGA33274.1"/>
    </source>
</evidence>
<dbReference type="InterPro" id="IPR050226">
    <property type="entry name" value="NagZ_Beta-hexosaminidase"/>
</dbReference>
<evidence type="ECO:0000256" key="10">
    <source>
        <dbReference type="HAMAP-Rule" id="MF_00364"/>
    </source>
</evidence>
<keyword evidence="13" id="KW-1185">Reference proteome</keyword>
<dbReference type="InterPro" id="IPR022956">
    <property type="entry name" value="Beta_hexosaminidase_bac"/>
</dbReference>
<dbReference type="GO" id="GO:0009252">
    <property type="term" value="P:peptidoglycan biosynthetic process"/>
    <property type="evidence" value="ECO:0007669"/>
    <property type="project" value="UniProtKB-KW"/>
</dbReference>
<feature type="binding site" evidence="10">
    <location>
        <position position="81"/>
    </location>
    <ligand>
        <name>substrate</name>
    </ligand>
</feature>
<dbReference type="EMBL" id="CP003989">
    <property type="protein sequence ID" value="AGA33274.1"/>
    <property type="molecule type" value="Genomic_DNA"/>
</dbReference>